<feature type="transmembrane region" description="Helical" evidence="1">
    <location>
        <begin position="113"/>
        <end position="132"/>
    </location>
</feature>
<feature type="transmembrane region" description="Helical" evidence="1">
    <location>
        <begin position="16"/>
        <end position="40"/>
    </location>
</feature>
<evidence type="ECO:0000313" key="2">
    <source>
        <dbReference type="EMBL" id="CAK0843169.1"/>
    </source>
</evidence>
<organism evidence="2 3">
    <name type="scientific">Prorocentrum cordatum</name>
    <dbReference type="NCBI Taxonomy" id="2364126"/>
    <lineage>
        <taxon>Eukaryota</taxon>
        <taxon>Sar</taxon>
        <taxon>Alveolata</taxon>
        <taxon>Dinophyceae</taxon>
        <taxon>Prorocentrales</taxon>
        <taxon>Prorocentraceae</taxon>
        <taxon>Prorocentrum</taxon>
    </lineage>
</organism>
<feature type="transmembrane region" description="Helical" evidence="1">
    <location>
        <begin position="278"/>
        <end position="307"/>
    </location>
</feature>
<feature type="transmembrane region" description="Helical" evidence="1">
    <location>
        <begin position="153"/>
        <end position="174"/>
    </location>
</feature>
<accession>A0ABN9TBU9</accession>
<keyword evidence="1" id="KW-0472">Membrane</keyword>
<keyword evidence="3" id="KW-1185">Reference proteome</keyword>
<feature type="transmembrane region" description="Helical" evidence="1">
    <location>
        <begin position="229"/>
        <end position="258"/>
    </location>
</feature>
<dbReference type="Proteomes" id="UP001189429">
    <property type="component" value="Unassembled WGS sequence"/>
</dbReference>
<feature type="transmembrane region" description="Helical" evidence="1">
    <location>
        <begin position="52"/>
        <end position="79"/>
    </location>
</feature>
<keyword evidence="1" id="KW-1133">Transmembrane helix</keyword>
<sequence>MSVAVRKFLTVVTISARFVVCIFVSFLLGNFVVSIFQLVVVHGPRPGHLPGMGAILVLLTLASFATPALLVMTGLLNLLRYTSLPLVRTASLVGFSFLMEILVVIFVRLVVSIFLVMVIVILTHLVRFVACAHLMMDSLAMAASTMFLEMVRIISVVVSIFQTMVITVRCIFLMKSFVAGIFLAVPFVVCFLGLVVGLFLAMVILFWLVSVNFAVRAFLVRARLPSMCVCIVLMESVVVSLGHLVVSIFLVIVTVLLMTESFARLVVCSLLAGRILRLLVSTFLTGVNILGGRFVMEIVTVCIFLIVRSSPKRGRARCRDVEIATAAWRFARCDVNWKAGCAIAESGAPPGAGLVVGYGASSATPRLTITGIPKETAAAAATEDR</sequence>
<keyword evidence="1" id="KW-0812">Transmembrane</keyword>
<protein>
    <submittedName>
        <fullName evidence="2">Uncharacterized protein</fullName>
    </submittedName>
</protein>
<dbReference type="EMBL" id="CAUYUJ010014556">
    <property type="protein sequence ID" value="CAK0843169.1"/>
    <property type="molecule type" value="Genomic_DNA"/>
</dbReference>
<feature type="transmembrane region" description="Helical" evidence="1">
    <location>
        <begin position="86"/>
        <end position="107"/>
    </location>
</feature>
<proteinExistence type="predicted"/>
<evidence type="ECO:0000313" key="3">
    <source>
        <dbReference type="Proteomes" id="UP001189429"/>
    </source>
</evidence>
<feature type="transmembrane region" description="Helical" evidence="1">
    <location>
        <begin position="180"/>
        <end position="208"/>
    </location>
</feature>
<name>A0ABN9TBU9_9DINO</name>
<comment type="caution">
    <text evidence="2">The sequence shown here is derived from an EMBL/GenBank/DDBJ whole genome shotgun (WGS) entry which is preliminary data.</text>
</comment>
<gene>
    <name evidence="2" type="ORF">PCOR1329_LOCUS37602</name>
</gene>
<evidence type="ECO:0000256" key="1">
    <source>
        <dbReference type="SAM" id="Phobius"/>
    </source>
</evidence>
<reference evidence="2" key="1">
    <citation type="submission" date="2023-10" db="EMBL/GenBank/DDBJ databases">
        <authorList>
            <person name="Chen Y."/>
            <person name="Shah S."/>
            <person name="Dougan E. K."/>
            <person name="Thang M."/>
            <person name="Chan C."/>
        </authorList>
    </citation>
    <scope>NUCLEOTIDE SEQUENCE [LARGE SCALE GENOMIC DNA]</scope>
</reference>